<gene>
    <name evidence="4" type="ORF">FZC76_21900</name>
</gene>
<dbReference type="Proteomes" id="UP000322524">
    <property type="component" value="Unassembled WGS sequence"/>
</dbReference>
<dbReference type="Gene3D" id="3.40.50.1390">
    <property type="entry name" value="Resolvase, N-terminal catalytic domain"/>
    <property type="match status" value="1"/>
</dbReference>
<dbReference type="PANTHER" id="PTHR30461">
    <property type="entry name" value="DNA-INVERTASE FROM LAMBDOID PROPHAGE"/>
    <property type="match status" value="1"/>
</dbReference>
<dbReference type="PROSITE" id="PS51736">
    <property type="entry name" value="RECOMBINASES_3"/>
    <property type="match status" value="1"/>
</dbReference>
<dbReference type="InterPro" id="IPR038109">
    <property type="entry name" value="DNA_bind_recomb_sf"/>
</dbReference>
<dbReference type="Gene3D" id="3.90.1750.20">
    <property type="entry name" value="Putative Large Serine Recombinase, Chain B, Domain 2"/>
    <property type="match status" value="1"/>
</dbReference>
<dbReference type="OrthoDB" id="65783at2"/>
<dbReference type="PANTHER" id="PTHR30461:SF23">
    <property type="entry name" value="DNA RECOMBINASE-RELATED"/>
    <property type="match status" value="1"/>
</dbReference>
<dbReference type="PROSITE" id="PS51737">
    <property type="entry name" value="RECOMBINASE_DNA_BIND"/>
    <property type="match status" value="1"/>
</dbReference>
<dbReference type="InterPro" id="IPR011109">
    <property type="entry name" value="DNA_bind_recombinase_dom"/>
</dbReference>
<accession>A0A5D4SA86</accession>
<comment type="caution">
    <text evidence="4">The sequence shown here is derived from an EMBL/GenBank/DDBJ whole genome shotgun (WGS) entry which is preliminary data.</text>
</comment>
<dbReference type="GO" id="GO:0003677">
    <property type="term" value="F:DNA binding"/>
    <property type="evidence" value="ECO:0007669"/>
    <property type="project" value="InterPro"/>
</dbReference>
<organism evidence="4 5">
    <name type="scientific">Sutcliffiella horikoshii</name>
    <dbReference type="NCBI Taxonomy" id="79883"/>
    <lineage>
        <taxon>Bacteria</taxon>
        <taxon>Bacillati</taxon>
        <taxon>Bacillota</taxon>
        <taxon>Bacilli</taxon>
        <taxon>Bacillales</taxon>
        <taxon>Bacillaceae</taxon>
        <taxon>Sutcliffiella</taxon>
    </lineage>
</organism>
<evidence type="ECO:0000259" key="3">
    <source>
        <dbReference type="PROSITE" id="PS51737"/>
    </source>
</evidence>
<keyword evidence="1" id="KW-0175">Coiled coil</keyword>
<dbReference type="CDD" id="cd00338">
    <property type="entry name" value="Ser_Recombinase"/>
    <property type="match status" value="1"/>
</dbReference>
<name>A0A5D4SA86_9BACI</name>
<dbReference type="SMART" id="SM00857">
    <property type="entry name" value="Resolvase"/>
    <property type="match status" value="1"/>
</dbReference>
<dbReference type="AlphaFoldDB" id="A0A5D4SA86"/>
<evidence type="ECO:0000313" key="4">
    <source>
        <dbReference type="EMBL" id="TYS60523.1"/>
    </source>
</evidence>
<sequence length="516" mass="59989">MYRPKGLNVDIYLRKSRKDIEEEKRLLETTIGDVDTLRKHRNQLMAVLKAEGHNLLQIHEELVSGEFISERPKIQEVIRRVEAGLLDAILVIDLDRLGRGDMLDQGLLDRAFRYSGTKILTPVDYYDPEDESWELVFGIKSLVARQELKAITRRLQTGRRESALEGKSISKKPPFGYLRDNDLKLYPDPENDWVVKKIFTMLKDGFGRQHIARELDKLGVKPPNKKNFWSPSSITAIVKNEAYMGHIIWGKYRYKKQQGGYQRIKVDKKDWIVSENAHEPLVSEELWEAANKAHSGRHRPSTVESKTLSNPLAGVMKCELCGYTLQYQPRKDRPNPAIRCVQPSCRGQQKGSSLPLVEERVLEGLERYISELQLTTFQKDITVSSMIPEKEILLKNKTKELQELEKQKNNLHDLLEQGVYTIEVFMTRQKNITERMERLQDECSQIQNLILQEKLQEKHMHEFVPKVEKVISAYRSTTDIVKKNKLLKSILEKATYLRKPGWDKQGQFKVQLYPKI</sequence>
<evidence type="ECO:0000313" key="5">
    <source>
        <dbReference type="Proteomes" id="UP000322524"/>
    </source>
</evidence>
<evidence type="ECO:0000256" key="1">
    <source>
        <dbReference type="SAM" id="Coils"/>
    </source>
</evidence>
<dbReference type="EMBL" id="VTEV01000015">
    <property type="protein sequence ID" value="TYS60523.1"/>
    <property type="molecule type" value="Genomic_DNA"/>
</dbReference>
<feature type="domain" description="Resolvase/invertase-type recombinase catalytic" evidence="2">
    <location>
        <begin position="8"/>
        <end position="166"/>
    </location>
</feature>
<dbReference type="SUPFAM" id="SSF53041">
    <property type="entry name" value="Resolvase-like"/>
    <property type="match status" value="1"/>
</dbReference>
<dbReference type="GO" id="GO:0000150">
    <property type="term" value="F:DNA strand exchange activity"/>
    <property type="evidence" value="ECO:0007669"/>
    <property type="project" value="InterPro"/>
</dbReference>
<dbReference type="RefSeq" id="WP_148990229.1">
    <property type="nucleotide sequence ID" value="NZ_VTEV01000015.1"/>
</dbReference>
<dbReference type="InterPro" id="IPR006119">
    <property type="entry name" value="Resolv_N"/>
</dbReference>
<feature type="domain" description="Recombinase" evidence="3">
    <location>
        <begin position="174"/>
        <end position="300"/>
    </location>
</feature>
<protein>
    <submittedName>
        <fullName evidence="4">Recombinase family protein</fullName>
    </submittedName>
</protein>
<dbReference type="InterPro" id="IPR050639">
    <property type="entry name" value="SSR_resolvase"/>
</dbReference>
<dbReference type="InterPro" id="IPR036162">
    <property type="entry name" value="Resolvase-like_N_sf"/>
</dbReference>
<reference evidence="4 5" key="1">
    <citation type="submission" date="2019-08" db="EMBL/GenBank/DDBJ databases">
        <title>Bacillus genomes from the desert of Cuatro Cienegas, Coahuila.</title>
        <authorList>
            <person name="Olmedo-Alvarez G."/>
        </authorList>
    </citation>
    <scope>NUCLEOTIDE SEQUENCE [LARGE SCALE GENOMIC DNA]</scope>
    <source>
        <strain evidence="4 5">CH28_1T</strain>
    </source>
</reference>
<proteinExistence type="predicted"/>
<dbReference type="Pfam" id="PF00239">
    <property type="entry name" value="Resolvase"/>
    <property type="match status" value="1"/>
</dbReference>
<evidence type="ECO:0000259" key="2">
    <source>
        <dbReference type="PROSITE" id="PS51736"/>
    </source>
</evidence>
<feature type="coiled-coil region" evidence="1">
    <location>
        <begin position="387"/>
        <end position="456"/>
    </location>
</feature>
<dbReference type="Pfam" id="PF07508">
    <property type="entry name" value="Recombinase"/>
    <property type="match status" value="1"/>
</dbReference>